<dbReference type="InterPro" id="IPR049625">
    <property type="entry name" value="Glyco_transf_61_cat"/>
</dbReference>
<dbReference type="EMBL" id="BDQK01000013">
    <property type="protein sequence ID" value="GBF81183.1"/>
    <property type="molecule type" value="Genomic_DNA"/>
</dbReference>
<evidence type="ECO:0000256" key="1">
    <source>
        <dbReference type="ARBA" id="ARBA00022676"/>
    </source>
</evidence>
<dbReference type="Proteomes" id="UP000287247">
    <property type="component" value="Unassembled WGS sequence"/>
</dbReference>
<feature type="domain" description="Glycosyltransferase 61 catalytic" evidence="4">
    <location>
        <begin position="169"/>
        <end position="344"/>
    </location>
</feature>
<evidence type="ECO:0000313" key="5">
    <source>
        <dbReference type="EMBL" id="GBF81183.1"/>
    </source>
</evidence>
<organism evidence="5 6">
    <name type="scientific">Aphanothece sacrum FPU1</name>
    <dbReference type="NCBI Taxonomy" id="1920663"/>
    <lineage>
        <taxon>Bacteria</taxon>
        <taxon>Bacillati</taxon>
        <taxon>Cyanobacteriota</taxon>
        <taxon>Cyanophyceae</taxon>
        <taxon>Oscillatoriophycideae</taxon>
        <taxon>Chroococcales</taxon>
        <taxon>Aphanothecaceae</taxon>
        <taxon>Aphanothece</taxon>
    </lineage>
</organism>
<proteinExistence type="predicted"/>
<dbReference type="AlphaFoldDB" id="A0A401IIP9"/>
<comment type="caution">
    <text evidence="5">The sequence shown here is derived from an EMBL/GenBank/DDBJ whole genome shotgun (WGS) entry which is preliminary data.</text>
</comment>
<evidence type="ECO:0000313" key="6">
    <source>
        <dbReference type="Proteomes" id="UP000287247"/>
    </source>
</evidence>
<dbReference type="GO" id="GO:0016757">
    <property type="term" value="F:glycosyltransferase activity"/>
    <property type="evidence" value="ECO:0007669"/>
    <property type="project" value="UniProtKB-KW"/>
</dbReference>
<gene>
    <name evidence="5" type="ORF">AsFPU1_2595</name>
</gene>
<dbReference type="InterPro" id="IPR007657">
    <property type="entry name" value="Glycosyltransferase_61"/>
</dbReference>
<protein>
    <submittedName>
        <fullName evidence="5">Capsular polysaccharide biosynthesis protein-like protein</fullName>
    </submittedName>
</protein>
<sequence>MTFDSSHFQQEVDSQQQSELSINTNLKELAKKRGWLFEVITPPSIQISYPSNTIEEDILYVISHWSELLTHTSEELVKLGREEYFYHLHCVTNYEIGETFRCSIPRALVVNQTGLVITSDREIICQSIEGQKININLKARQIKDKFNDSEILSGTYISLLSYWSHSLNFAHWLMDCLPKLALIESLDSIAKKDLKFIIPDGSPHYIVDSLKLLSIQEEQTIQIQEESITVENLILCRAAEKAGRPQKMHFLAIRNKLLSSFIDEESVRLASTRIYVSRSQSSRKIVNEEEVLQILIKYNFQVIHCEKMSLAEQIRIFSEAEIVLGPHGAGIYNQFFCNSGTSIIEIYNKEYWHHSSRIISSFMGHKHWHIFGENVSSDWQTWVDPLKLEKVLSLVLHDINSKI</sequence>
<dbReference type="OrthoDB" id="182122at2"/>
<evidence type="ECO:0000256" key="3">
    <source>
        <dbReference type="ARBA" id="ARBA00023180"/>
    </source>
</evidence>
<keyword evidence="2" id="KW-0808">Transferase</keyword>
<accession>A0A401IIP9</accession>
<dbReference type="RefSeq" id="WP_124971128.1">
    <property type="nucleotide sequence ID" value="NZ_BDQK01000013.1"/>
</dbReference>
<keyword evidence="3" id="KW-0325">Glycoprotein</keyword>
<dbReference type="Pfam" id="PF04577">
    <property type="entry name" value="Glyco_transf_61"/>
    <property type="match status" value="1"/>
</dbReference>
<keyword evidence="6" id="KW-1185">Reference proteome</keyword>
<name>A0A401IIP9_APHSA</name>
<dbReference type="PANTHER" id="PTHR20961">
    <property type="entry name" value="GLYCOSYLTRANSFERASE"/>
    <property type="match status" value="1"/>
</dbReference>
<evidence type="ECO:0000259" key="4">
    <source>
        <dbReference type="Pfam" id="PF04577"/>
    </source>
</evidence>
<keyword evidence="1" id="KW-0328">Glycosyltransferase</keyword>
<evidence type="ECO:0000256" key="2">
    <source>
        <dbReference type="ARBA" id="ARBA00022679"/>
    </source>
</evidence>
<reference evidence="6" key="1">
    <citation type="submission" date="2017-05" db="EMBL/GenBank/DDBJ databases">
        <title>Physiological properties and genetic analysis related to exopolysaccharide production of fresh-water unicellular cyanobacterium Aphanothece sacrum, Suizenji Nori, that has been cultured as a food source in Japan.</title>
        <authorList>
            <person name="Kanesaki Y."/>
            <person name="Yoshikawa S."/>
            <person name="Ohki K."/>
        </authorList>
    </citation>
    <scope>NUCLEOTIDE SEQUENCE [LARGE SCALE GENOMIC DNA]</scope>
    <source>
        <strain evidence="6">FPU1</strain>
    </source>
</reference>